<protein>
    <recommendedName>
        <fullName evidence="2">YqaJ viral recombinase domain-containing protein</fullName>
    </recommendedName>
</protein>
<dbReference type="InterPro" id="IPR051703">
    <property type="entry name" value="NF-kappa-B_Signaling_Reg"/>
</dbReference>
<organism evidence="3 4">
    <name type="scientific">Liquidambar formosana</name>
    <name type="common">Formosan gum</name>
    <dbReference type="NCBI Taxonomy" id="63359"/>
    <lineage>
        <taxon>Eukaryota</taxon>
        <taxon>Viridiplantae</taxon>
        <taxon>Streptophyta</taxon>
        <taxon>Embryophyta</taxon>
        <taxon>Tracheophyta</taxon>
        <taxon>Spermatophyta</taxon>
        <taxon>Magnoliopsida</taxon>
        <taxon>eudicotyledons</taxon>
        <taxon>Gunneridae</taxon>
        <taxon>Pentapetalae</taxon>
        <taxon>Saxifragales</taxon>
        <taxon>Altingiaceae</taxon>
        <taxon>Liquidambar</taxon>
    </lineage>
</organism>
<evidence type="ECO:0000259" key="2">
    <source>
        <dbReference type="Pfam" id="PF09588"/>
    </source>
</evidence>
<evidence type="ECO:0000313" key="4">
    <source>
        <dbReference type="Proteomes" id="UP001415857"/>
    </source>
</evidence>
<dbReference type="InterPro" id="IPR011335">
    <property type="entry name" value="Restrct_endonuc-II-like"/>
</dbReference>
<dbReference type="PANTHER" id="PTHR46609:SF4">
    <property type="entry name" value="RESTRICTION ENDONUCLEASE, TYPE II-LIKE SUPERFAMILY PROTEIN"/>
    <property type="match status" value="1"/>
</dbReference>
<dbReference type="InterPro" id="IPR019080">
    <property type="entry name" value="YqaJ_viral_recombinase"/>
</dbReference>
<dbReference type="GO" id="GO:0006281">
    <property type="term" value="P:DNA repair"/>
    <property type="evidence" value="ECO:0007669"/>
    <property type="project" value="UniProtKB-ARBA"/>
</dbReference>
<gene>
    <name evidence="3" type="ORF">L1049_013879</name>
</gene>
<dbReference type="PANTHER" id="PTHR46609">
    <property type="entry name" value="EXONUCLEASE, PHAGE-TYPE/RECB, C-TERMINAL DOMAIN-CONTAINING PROTEIN"/>
    <property type="match status" value="1"/>
</dbReference>
<accession>A0AAP0WUQ5</accession>
<name>A0AAP0WUQ5_LIQFO</name>
<dbReference type="AlphaFoldDB" id="A0AAP0WUQ5"/>
<reference evidence="3 4" key="1">
    <citation type="journal article" date="2024" name="Plant J.">
        <title>Genome sequences and population genomics reveal climatic adaptation and genomic divergence between two closely related sweetgum species.</title>
        <authorList>
            <person name="Xu W.Q."/>
            <person name="Ren C.Q."/>
            <person name="Zhang X.Y."/>
            <person name="Comes H.P."/>
            <person name="Liu X.H."/>
            <person name="Li Y.G."/>
            <person name="Kettle C.J."/>
            <person name="Jalonen R."/>
            <person name="Gaisberger H."/>
            <person name="Ma Y.Z."/>
            <person name="Qiu Y.X."/>
        </authorList>
    </citation>
    <scope>NUCLEOTIDE SEQUENCE [LARGE SCALE GENOMIC DNA]</scope>
    <source>
        <strain evidence="3">Hangzhou</strain>
    </source>
</reference>
<dbReference type="EMBL" id="JBBPBK010000008">
    <property type="protein sequence ID" value="KAK9280192.1"/>
    <property type="molecule type" value="Genomic_DNA"/>
</dbReference>
<dbReference type="Proteomes" id="UP001415857">
    <property type="component" value="Unassembled WGS sequence"/>
</dbReference>
<evidence type="ECO:0000256" key="1">
    <source>
        <dbReference type="SAM" id="MobiDB-lite"/>
    </source>
</evidence>
<feature type="compositionally biased region" description="Gly residues" evidence="1">
    <location>
        <begin position="12"/>
        <end position="21"/>
    </location>
</feature>
<dbReference type="SUPFAM" id="SSF52980">
    <property type="entry name" value="Restriction endonuclease-like"/>
    <property type="match status" value="1"/>
</dbReference>
<dbReference type="Pfam" id="PF09588">
    <property type="entry name" value="YqaJ"/>
    <property type="match status" value="1"/>
</dbReference>
<dbReference type="CDD" id="cd22343">
    <property type="entry name" value="PDDEXK_lambda_exonuclease-like"/>
    <property type="match status" value="1"/>
</dbReference>
<dbReference type="Gene3D" id="3.90.320.10">
    <property type="match status" value="1"/>
</dbReference>
<evidence type="ECO:0000313" key="3">
    <source>
        <dbReference type="EMBL" id="KAK9280192.1"/>
    </source>
</evidence>
<comment type="caution">
    <text evidence="3">The sequence shown here is derived from an EMBL/GenBank/DDBJ whole genome shotgun (WGS) entry which is preliminary data.</text>
</comment>
<proteinExistence type="predicted"/>
<feature type="domain" description="YqaJ viral recombinase" evidence="2">
    <location>
        <begin position="40"/>
        <end position="101"/>
    </location>
</feature>
<sequence>MNGMMHRSMKQGVGGGGGRGGEVGEHRRVKEFLVYGNTNLEDDWLAASPDGVVIDKILYGSSSGGVLEIKCPFFNADASRAPPWKRVPLYCIPQAQGLMEIMNMDWMHFYVWTPMGSSLFELSRDVDYWDALKRALSDFWWKHVQPGREMCSKYNITDPLTQLPSLKPPPKHELFGDILRESKRIVDKSNLLNFEIHGKLPKWTHV</sequence>
<dbReference type="InterPro" id="IPR011604">
    <property type="entry name" value="PDDEXK-like_dom_sf"/>
</dbReference>
<keyword evidence="4" id="KW-1185">Reference proteome</keyword>
<feature type="region of interest" description="Disordered" evidence="1">
    <location>
        <begin position="1"/>
        <end position="23"/>
    </location>
</feature>